<reference evidence="3" key="1">
    <citation type="submission" date="2015-01" db="EMBL/GenBank/DDBJ databases">
        <title>Flavisolibacter sp./LCS9/ whole genome sequencing.</title>
        <authorList>
            <person name="Kim M.K."/>
            <person name="Srinivasan S."/>
            <person name="Lee J.-J."/>
        </authorList>
    </citation>
    <scope>NUCLEOTIDE SEQUENCE [LARGE SCALE GENOMIC DNA]</scope>
    <source>
        <strain evidence="3">LCS9</strain>
    </source>
</reference>
<dbReference type="KEGG" id="fla:SY85_21910"/>
<gene>
    <name evidence="2" type="ORF">SY85_21910</name>
</gene>
<name>A0A172U0I3_9BACT</name>
<dbReference type="Proteomes" id="UP000077177">
    <property type="component" value="Chromosome"/>
</dbReference>
<evidence type="ECO:0000313" key="3">
    <source>
        <dbReference type="Proteomes" id="UP000077177"/>
    </source>
</evidence>
<sequence>MNMADAQKQTKVPTNTKNAATQKNVQRLESTNTSEAKAPTIPNSSLGWKNTPAVNGSYQINDPVVRTLNARANGYFSTLNYKDYMGVGRGTYGVANGHILLRSTGSTTSGGITGSGSVGSGSSTGSAGIHGTVVNTVNGKNPYAGPGMWGTTGTGISTNYRMTENSSQSIRKKKKD</sequence>
<feature type="compositionally biased region" description="Polar residues" evidence="1">
    <location>
        <begin position="7"/>
        <end position="48"/>
    </location>
</feature>
<reference evidence="2 3" key="2">
    <citation type="journal article" date="2016" name="Int. J. Syst. Evol. Microbiol.">
        <title>Flavisolibacter tropicus sp. nov., isolated from tropical soil.</title>
        <authorList>
            <person name="Lee J.J."/>
            <person name="Kang M.S."/>
            <person name="Kim G.S."/>
            <person name="Lee C.S."/>
            <person name="Lim S."/>
            <person name="Lee J."/>
            <person name="Roh S.H."/>
            <person name="Kang H."/>
            <person name="Ha J.M."/>
            <person name="Bae S."/>
            <person name="Jung H.Y."/>
            <person name="Kim M.K."/>
        </authorList>
    </citation>
    <scope>NUCLEOTIDE SEQUENCE [LARGE SCALE GENOMIC DNA]</scope>
    <source>
        <strain evidence="2 3">LCS9</strain>
    </source>
</reference>
<keyword evidence="3" id="KW-1185">Reference proteome</keyword>
<evidence type="ECO:0000313" key="2">
    <source>
        <dbReference type="EMBL" id="ANE52732.1"/>
    </source>
</evidence>
<evidence type="ECO:0000256" key="1">
    <source>
        <dbReference type="SAM" id="MobiDB-lite"/>
    </source>
</evidence>
<organism evidence="2 3">
    <name type="scientific">Flavisolibacter tropicus</name>
    <dbReference type="NCBI Taxonomy" id="1492898"/>
    <lineage>
        <taxon>Bacteria</taxon>
        <taxon>Pseudomonadati</taxon>
        <taxon>Bacteroidota</taxon>
        <taxon>Chitinophagia</taxon>
        <taxon>Chitinophagales</taxon>
        <taxon>Chitinophagaceae</taxon>
        <taxon>Flavisolibacter</taxon>
    </lineage>
</organism>
<accession>A0A172U0I3</accession>
<dbReference type="AlphaFoldDB" id="A0A172U0I3"/>
<dbReference type="EMBL" id="CP011390">
    <property type="protein sequence ID" value="ANE52732.1"/>
    <property type="molecule type" value="Genomic_DNA"/>
</dbReference>
<protein>
    <submittedName>
        <fullName evidence="2">Uncharacterized protein</fullName>
    </submittedName>
</protein>
<dbReference type="STRING" id="1492898.SY85_21910"/>
<feature type="region of interest" description="Disordered" evidence="1">
    <location>
        <begin position="1"/>
        <end position="48"/>
    </location>
</feature>
<proteinExistence type="predicted"/>